<protein>
    <submittedName>
        <fullName evidence="9">Exodeoxyribonuclease III</fullName>
        <ecNumber evidence="9">3.1.11.2</ecNumber>
    </submittedName>
</protein>
<evidence type="ECO:0000256" key="5">
    <source>
        <dbReference type="PIRSR" id="PIRSR604808-1"/>
    </source>
</evidence>
<evidence type="ECO:0000256" key="4">
    <source>
        <dbReference type="ARBA" id="ARBA00022842"/>
    </source>
</evidence>
<evidence type="ECO:0000313" key="9">
    <source>
        <dbReference type="EMBL" id="CAA9326410.1"/>
    </source>
</evidence>
<feature type="domain" description="Endonuclease/exonuclease/phosphatase" evidence="8">
    <location>
        <begin position="4"/>
        <end position="254"/>
    </location>
</feature>
<dbReference type="InterPro" id="IPR037493">
    <property type="entry name" value="ExoIII-like"/>
</dbReference>
<evidence type="ECO:0000256" key="6">
    <source>
        <dbReference type="PIRSR" id="PIRSR604808-2"/>
    </source>
</evidence>
<comment type="cofactor">
    <cofactor evidence="6">
        <name>Mg(2+)</name>
        <dbReference type="ChEBI" id="CHEBI:18420"/>
    </cofactor>
    <cofactor evidence="6">
        <name>Mn(2+)</name>
        <dbReference type="ChEBI" id="CHEBI:29035"/>
    </cofactor>
    <text evidence="6">Probably binds two magnesium or manganese ions per subunit.</text>
</comment>
<keyword evidence="2 6" id="KW-0479">Metal-binding</keyword>
<evidence type="ECO:0000259" key="8">
    <source>
        <dbReference type="Pfam" id="PF03372"/>
    </source>
</evidence>
<comment type="similarity">
    <text evidence="1">Belongs to the DNA repair enzymes AP/ExoA family.</text>
</comment>
<dbReference type="InterPro" id="IPR005135">
    <property type="entry name" value="Endo/exonuclease/phosphatase"/>
</dbReference>
<feature type="binding site" evidence="6">
    <location>
        <position position="155"/>
    </location>
    <ligand>
        <name>Mg(2+)</name>
        <dbReference type="ChEBI" id="CHEBI:18420"/>
        <label>1</label>
    </ligand>
</feature>
<dbReference type="GO" id="GO:0008311">
    <property type="term" value="F:double-stranded DNA 3'-5' DNA exonuclease activity"/>
    <property type="evidence" value="ECO:0007669"/>
    <property type="project" value="UniProtKB-EC"/>
</dbReference>
<dbReference type="GO" id="GO:0006281">
    <property type="term" value="P:DNA repair"/>
    <property type="evidence" value="ECO:0007669"/>
    <property type="project" value="InterPro"/>
</dbReference>
<dbReference type="SUPFAM" id="SSF56219">
    <property type="entry name" value="DNase I-like"/>
    <property type="match status" value="1"/>
</dbReference>
<feature type="site" description="Important for catalytic activity" evidence="7">
    <location>
        <position position="224"/>
    </location>
</feature>
<dbReference type="PROSITE" id="PS51435">
    <property type="entry name" value="AP_NUCLEASE_F1_4"/>
    <property type="match status" value="1"/>
</dbReference>
<feature type="active site" description="Proton donor/acceptor" evidence="5">
    <location>
        <position position="153"/>
    </location>
</feature>
<keyword evidence="3 9" id="KW-0378">Hydrolase</keyword>
<dbReference type="EC" id="3.1.11.2" evidence="9"/>
<feature type="active site" description="Proton acceptor" evidence="5">
    <location>
        <position position="254"/>
    </location>
</feature>
<feature type="binding site" evidence="6">
    <location>
        <position position="254"/>
    </location>
    <ligand>
        <name>Mg(2+)</name>
        <dbReference type="ChEBI" id="CHEBI:18420"/>
        <label>1</label>
    </ligand>
</feature>
<dbReference type="PROSITE" id="PS00726">
    <property type="entry name" value="AP_NUCLEASE_F1_1"/>
    <property type="match status" value="1"/>
</dbReference>
<dbReference type="GO" id="GO:0046872">
    <property type="term" value="F:metal ion binding"/>
    <property type="evidence" value="ECO:0007669"/>
    <property type="project" value="UniProtKB-KW"/>
</dbReference>
<gene>
    <name evidence="9" type="ORF">AVDCRST_MAG84-1628</name>
</gene>
<dbReference type="NCBIfam" id="TIGR00195">
    <property type="entry name" value="exoDNase_III"/>
    <property type="match status" value="1"/>
</dbReference>
<reference evidence="9" key="1">
    <citation type="submission" date="2020-02" db="EMBL/GenBank/DDBJ databases">
        <authorList>
            <person name="Meier V. D."/>
        </authorList>
    </citation>
    <scope>NUCLEOTIDE SEQUENCE</scope>
    <source>
        <strain evidence="9">AVDCRST_MAG84</strain>
    </source>
</reference>
<keyword evidence="6" id="KW-0464">Manganese</keyword>
<dbReference type="EMBL" id="CADCTZ010000263">
    <property type="protein sequence ID" value="CAA9326410.1"/>
    <property type="molecule type" value="Genomic_DNA"/>
</dbReference>
<feature type="binding site" evidence="6">
    <location>
        <position position="34"/>
    </location>
    <ligand>
        <name>Mg(2+)</name>
        <dbReference type="ChEBI" id="CHEBI:18420"/>
        <label>1</label>
    </ligand>
</feature>
<feature type="site" description="Interaction with DNA substrate" evidence="7">
    <location>
        <position position="254"/>
    </location>
</feature>
<feature type="site" description="Transition state stabilizer" evidence="7">
    <location>
        <position position="155"/>
    </location>
</feature>
<evidence type="ECO:0000256" key="1">
    <source>
        <dbReference type="ARBA" id="ARBA00007092"/>
    </source>
</evidence>
<feature type="binding site" evidence="6">
    <location>
        <position position="153"/>
    </location>
    <ligand>
        <name>Mg(2+)</name>
        <dbReference type="ChEBI" id="CHEBI:18420"/>
        <label>1</label>
    </ligand>
</feature>
<organism evidence="9">
    <name type="scientific">uncultured Microcoleus sp</name>
    <dbReference type="NCBI Taxonomy" id="259945"/>
    <lineage>
        <taxon>Bacteria</taxon>
        <taxon>Bacillati</taxon>
        <taxon>Cyanobacteriota</taxon>
        <taxon>Cyanophyceae</taxon>
        <taxon>Oscillatoriophycideae</taxon>
        <taxon>Oscillatoriales</taxon>
        <taxon>Microcoleaceae</taxon>
        <taxon>Microcoleus</taxon>
        <taxon>environmental samples</taxon>
    </lineage>
</organism>
<dbReference type="PANTHER" id="PTHR43250:SF2">
    <property type="entry name" value="EXODEOXYRIBONUCLEASE III"/>
    <property type="match status" value="1"/>
</dbReference>
<dbReference type="InterPro" id="IPR036691">
    <property type="entry name" value="Endo/exonu/phosph_ase_sf"/>
</dbReference>
<dbReference type="InterPro" id="IPR020847">
    <property type="entry name" value="AP_endonuclease_F1_BS"/>
</dbReference>
<dbReference type="PANTHER" id="PTHR43250">
    <property type="entry name" value="EXODEOXYRIBONUCLEASE III"/>
    <property type="match status" value="1"/>
</dbReference>
<dbReference type="Gene3D" id="3.60.10.10">
    <property type="entry name" value="Endonuclease/exonuclease/phosphatase"/>
    <property type="match status" value="1"/>
</dbReference>
<dbReference type="GO" id="GO:0004519">
    <property type="term" value="F:endonuclease activity"/>
    <property type="evidence" value="ECO:0007669"/>
    <property type="project" value="InterPro"/>
</dbReference>
<evidence type="ECO:0000256" key="2">
    <source>
        <dbReference type="ARBA" id="ARBA00022723"/>
    </source>
</evidence>
<keyword evidence="4 6" id="KW-0460">Magnesium</keyword>
<dbReference type="GO" id="GO:0003677">
    <property type="term" value="F:DNA binding"/>
    <property type="evidence" value="ECO:0007669"/>
    <property type="project" value="InterPro"/>
</dbReference>
<dbReference type="NCBIfam" id="TIGR00633">
    <property type="entry name" value="xth"/>
    <property type="match status" value="1"/>
</dbReference>
<accession>A0A6J4L9F4</accession>
<proteinExistence type="inferred from homology"/>
<feature type="active site" evidence="5">
    <location>
        <position position="112"/>
    </location>
</feature>
<dbReference type="CDD" id="cd09086">
    <property type="entry name" value="ExoIII-like_AP-endo"/>
    <property type="match status" value="1"/>
</dbReference>
<feature type="binding site" evidence="6">
    <location>
        <position position="7"/>
    </location>
    <ligand>
        <name>Mg(2+)</name>
        <dbReference type="ChEBI" id="CHEBI:18420"/>
        <label>1</label>
    </ligand>
</feature>
<evidence type="ECO:0000256" key="7">
    <source>
        <dbReference type="PIRSR" id="PIRSR604808-3"/>
    </source>
</evidence>
<dbReference type="AlphaFoldDB" id="A0A6J4L9F4"/>
<name>A0A6J4L9F4_9CYAN</name>
<sequence length="261" mass="29606">MKIATWNVNSIRTRLEHVTSWLQTNSPDVLCLQETKVTDKDFPLEPFINLGYNCYISGQKSYNGVAIFSRSPLTQISTGFAPILGDETAGIFDEQKRLIAGVIDDIRIICVYVPNGSEVGSEKYEYKLKWLKLLQEYLKIALDKSPKLCICGDFNIVPDDRDIHNPKANANSVGLSVAERLALTEIIELGLNDPFRKFTSEGGHYSWWDYRAAAFPRNNGWRIDHHYLSFPLYEQAKNCTIDIAPRKLIKPSDHAPVIVEI</sequence>
<dbReference type="Pfam" id="PF03372">
    <property type="entry name" value="Exo_endo_phos"/>
    <property type="match status" value="1"/>
</dbReference>
<feature type="binding site" evidence="6">
    <location>
        <position position="253"/>
    </location>
    <ligand>
        <name>Mg(2+)</name>
        <dbReference type="ChEBI" id="CHEBI:18420"/>
        <label>1</label>
    </ligand>
</feature>
<dbReference type="InterPro" id="IPR004808">
    <property type="entry name" value="AP_endonuc_1"/>
</dbReference>
<evidence type="ECO:0000256" key="3">
    <source>
        <dbReference type="ARBA" id="ARBA00022801"/>
    </source>
</evidence>